<evidence type="ECO:0000256" key="10">
    <source>
        <dbReference type="RuleBase" id="RU365067"/>
    </source>
</evidence>
<gene>
    <name evidence="11" type="ORF">EX30DRAFT_315986</name>
</gene>
<keyword evidence="7 10" id="KW-0472">Membrane</keyword>
<comment type="similarity">
    <text evidence="3 10">Belongs to the RFT1 family.</text>
</comment>
<comment type="caution">
    <text evidence="10">Lacks conserved residue(s) required for the propagation of feature annotation.</text>
</comment>
<dbReference type="GO" id="GO:0034203">
    <property type="term" value="P:glycolipid translocation"/>
    <property type="evidence" value="ECO:0007669"/>
    <property type="project" value="TreeGrafter"/>
</dbReference>
<dbReference type="PANTHER" id="PTHR13117:SF5">
    <property type="entry name" value="PROTEIN RFT1 HOMOLOG"/>
    <property type="match status" value="1"/>
</dbReference>
<feature type="transmembrane region" description="Helical" evidence="10">
    <location>
        <begin position="147"/>
        <end position="168"/>
    </location>
</feature>
<evidence type="ECO:0000313" key="11">
    <source>
        <dbReference type="EMBL" id="TGZ84176.1"/>
    </source>
</evidence>
<sequence length="558" mass="60642">MPLQSPSLVSASAQGAKFLILLQVASRLLTFAVNQLLLRFLTPAQLGLSVQLELFTISILYFSRESLRNALQRQRGLEDGVKEDGASQPTQAGEKDLLVEGTPEAAAQTVVNISMLTFPLGIIFSVILGSAYAGFMASPEAASQPYFNLSVLLYVVGTILELLSEPGFAVVQQLMMYKVRASAEWKAAFARCIVTFVVTACASWMGLDLGPMPFALGQVMYGSMMAMVYMKHTLLLSAKLGFSLGLRRIRGTTVEYLKEYFQKDLLSLAITMWFQSAIKHILTQGDSLLVAWLTTIHDQGIYALAANYGSLIARMLFQPLEESSRNLFAKLLAPTDSYDKEAATSGINSALRILKIMLRLYSLLSILAVSVGPPFAPLGLSLIAGRRWLDSAAGETLGTYCYYIPLLAANGITEAFVQAVATPKQLQQQSVWMLFFSVGFGVAGVVFVKTLGWGAQGLVWANVVNMMLRICWSTVFIEKWFKEKGMGVGWREVFPGWKAMAAAGGAAAIARGVEQEGKDLLIVLAQAGVLAGGLVGVVGVFERRFLIDVWSTVRNEGS</sequence>
<name>A0A4S2N4Y7_9PEZI</name>
<comment type="subcellular location">
    <subcellularLocation>
        <location evidence="1 10">Endoplasmic reticulum membrane</location>
        <topology evidence="1 10">Multi-pass membrane protein</topology>
    </subcellularLocation>
</comment>
<dbReference type="OrthoDB" id="9979195at2759"/>
<evidence type="ECO:0000256" key="9">
    <source>
        <dbReference type="ARBA" id="ARBA00045912"/>
    </source>
</evidence>
<dbReference type="InParanoid" id="A0A4S2N4Y7"/>
<evidence type="ECO:0000256" key="7">
    <source>
        <dbReference type="ARBA" id="ARBA00023136"/>
    </source>
</evidence>
<comment type="pathway">
    <text evidence="2">Protein modification; protein glycosylation.</text>
</comment>
<dbReference type="FunCoup" id="A0A4S2N4Y7">
    <property type="interactions" value="689"/>
</dbReference>
<feature type="transmembrane region" description="Helical" evidence="10">
    <location>
        <begin position="219"/>
        <end position="242"/>
    </location>
</feature>
<dbReference type="GO" id="GO:0005789">
    <property type="term" value="C:endoplasmic reticulum membrane"/>
    <property type="evidence" value="ECO:0007669"/>
    <property type="project" value="UniProtKB-SubCell"/>
</dbReference>
<keyword evidence="10" id="KW-0813">Transport</keyword>
<comment type="function">
    <text evidence="9 10">Intramembrane glycolipid transporter that operates in the biosynthetic pathway of dolichol-linked oligosaccharides, the glycan precursors employed in protein asparagine (N)-glycosylation. The sequential addition of sugars to dolichol pyrophosphate produces dolichol-linked oligosaccharides containing fourteen sugars, including two GlcNAcs, nine mannoses and three glucoses. Once assembled, the oligosaccharide is transferred from the lipid to nascent proteins by oligosaccharyltransferases. The assembly of dolichol-linked oligosaccharides begins on the cytosolic side of the endoplasmic reticulum membrane and finishes in its lumen. RFT1 could mediate the translocation of the cytosolically oriented intermediate DolPP-GlcNAc2Man5, produced by ALG11, into the ER lumen where dolichol-linked oligosaccharides assembly continues. However, the intramembrane lipid transporter activity could not be confirmed in vitro.</text>
</comment>
<feature type="transmembrane region" description="Helical" evidence="10">
    <location>
        <begin position="116"/>
        <end position="135"/>
    </location>
</feature>
<feature type="transmembrane region" description="Helical" evidence="10">
    <location>
        <begin position="402"/>
        <end position="421"/>
    </location>
</feature>
<evidence type="ECO:0000256" key="1">
    <source>
        <dbReference type="ARBA" id="ARBA00004477"/>
    </source>
</evidence>
<dbReference type="PANTHER" id="PTHR13117">
    <property type="entry name" value="ENDOPLASMIC RETICULUM MULTISPAN TRANSMEMBRANE PROTEIN-RELATED"/>
    <property type="match status" value="1"/>
</dbReference>
<dbReference type="EMBL" id="ML220113">
    <property type="protein sequence ID" value="TGZ84176.1"/>
    <property type="molecule type" value="Genomic_DNA"/>
</dbReference>
<keyword evidence="6 10" id="KW-1133">Transmembrane helix</keyword>
<dbReference type="Proteomes" id="UP000298138">
    <property type="component" value="Unassembled WGS sequence"/>
</dbReference>
<dbReference type="GO" id="GO:0006488">
    <property type="term" value="P:dolichol-linked oligosaccharide biosynthetic process"/>
    <property type="evidence" value="ECO:0007669"/>
    <property type="project" value="InterPro"/>
</dbReference>
<evidence type="ECO:0000313" key="12">
    <source>
        <dbReference type="Proteomes" id="UP000298138"/>
    </source>
</evidence>
<evidence type="ECO:0000256" key="3">
    <source>
        <dbReference type="ARBA" id="ARBA00010288"/>
    </source>
</evidence>
<dbReference type="STRING" id="341454.A0A4S2N4Y7"/>
<feature type="transmembrane region" description="Helical" evidence="10">
    <location>
        <begin position="188"/>
        <end position="207"/>
    </location>
</feature>
<keyword evidence="12" id="KW-1185">Reference proteome</keyword>
<evidence type="ECO:0000256" key="8">
    <source>
        <dbReference type="ARBA" id="ARBA00044793"/>
    </source>
</evidence>
<evidence type="ECO:0000256" key="2">
    <source>
        <dbReference type="ARBA" id="ARBA00004922"/>
    </source>
</evidence>
<keyword evidence="5 10" id="KW-0256">Endoplasmic reticulum</keyword>
<protein>
    <recommendedName>
        <fullName evidence="8 10">Man(5)GlcNAc(2)-PP-dolichol translocation protein RFT1</fullName>
    </recommendedName>
</protein>
<accession>A0A4S2N4Y7</accession>
<reference evidence="11 12" key="1">
    <citation type="submission" date="2019-04" db="EMBL/GenBank/DDBJ databases">
        <title>Comparative genomics and transcriptomics to analyze fruiting body development in filamentous ascomycetes.</title>
        <authorList>
            <consortium name="DOE Joint Genome Institute"/>
            <person name="Lutkenhaus R."/>
            <person name="Traeger S."/>
            <person name="Breuer J."/>
            <person name="Kuo A."/>
            <person name="Lipzen A."/>
            <person name="Pangilinan J."/>
            <person name="Dilworth D."/>
            <person name="Sandor L."/>
            <person name="Poggeler S."/>
            <person name="Barry K."/>
            <person name="Grigoriev I.V."/>
            <person name="Nowrousian M."/>
        </authorList>
    </citation>
    <scope>NUCLEOTIDE SEQUENCE [LARGE SCALE GENOMIC DNA]</scope>
    <source>
        <strain evidence="11 12">CBS 389.68</strain>
    </source>
</reference>
<evidence type="ECO:0000256" key="6">
    <source>
        <dbReference type="ARBA" id="ARBA00022989"/>
    </source>
</evidence>
<feature type="transmembrane region" description="Helical" evidence="10">
    <location>
        <begin position="520"/>
        <end position="541"/>
    </location>
</feature>
<evidence type="ECO:0000256" key="4">
    <source>
        <dbReference type="ARBA" id="ARBA00022692"/>
    </source>
</evidence>
<dbReference type="Pfam" id="PF04506">
    <property type="entry name" value="Rft-1"/>
    <property type="match status" value="1"/>
</dbReference>
<keyword evidence="4 10" id="KW-0812">Transmembrane</keyword>
<feature type="transmembrane region" description="Helical" evidence="10">
    <location>
        <begin position="44"/>
        <end position="63"/>
    </location>
</feature>
<dbReference type="AlphaFoldDB" id="A0A4S2N4Y7"/>
<feature type="transmembrane region" description="Helical" evidence="10">
    <location>
        <begin position="360"/>
        <end position="382"/>
    </location>
</feature>
<feature type="transmembrane region" description="Helical" evidence="10">
    <location>
        <begin position="433"/>
        <end position="452"/>
    </location>
</feature>
<proteinExistence type="inferred from homology"/>
<organism evidence="11 12">
    <name type="scientific">Ascodesmis nigricans</name>
    <dbReference type="NCBI Taxonomy" id="341454"/>
    <lineage>
        <taxon>Eukaryota</taxon>
        <taxon>Fungi</taxon>
        <taxon>Dikarya</taxon>
        <taxon>Ascomycota</taxon>
        <taxon>Pezizomycotina</taxon>
        <taxon>Pezizomycetes</taxon>
        <taxon>Pezizales</taxon>
        <taxon>Ascodesmidaceae</taxon>
        <taxon>Ascodesmis</taxon>
    </lineage>
</organism>
<dbReference type="InterPro" id="IPR007594">
    <property type="entry name" value="RFT1"/>
</dbReference>
<evidence type="ECO:0000256" key="5">
    <source>
        <dbReference type="ARBA" id="ARBA00022824"/>
    </source>
</evidence>